<proteinExistence type="predicted"/>
<evidence type="ECO:0000313" key="1">
    <source>
        <dbReference type="EMBL" id="MBC8530219.1"/>
    </source>
</evidence>
<sequence>MAQQFPRTEVGGISLPRMLIGTNWILGYSHTSVAADHQITRMNGSKEAIADIICAFLTYGIDAIMAPIATNPVLMDGIKLAEDRTGQGIIRIDTPIVNVDDNAQARREAEATFEACQKAGSQFCLIHHSSAEQLVNKNKKIIDRLPDYLSMIRQRGMLPGLSAHMPELILYSDLNEYDVETYIQIFNCVGYMMQVEIEYILKVIWEAKKPVMNIKSMAAGRVSPFVGITFNYATLRPQDMVTVGCLTPEEVHEDVEIGFAAIERRFPNLEGRSSPNKTDIMGEGLEKK</sequence>
<organism evidence="1 2">
    <name type="scientific">Luoshenia tenuis</name>
    <dbReference type="NCBI Taxonomy" id="2763654"/>
    <lineage>
        <taxon>Bacteria</taxon>
        <taxon>Bacillati</taxon>
        <taxon>Bacillota</taxon>
        <taxon>Clostridia</taxon>
        <taxon>Christensenellales</taxon>
        <taxon>Christensenellaceae</taxon>
        <taxon>Luoshenia</taxon>
    </lineage>
</organism>
<dbReference type="RefSeq" id="WP_249285950.1">
    <property type="nucleotide sequence ID" value="NZ_JACRSO010000007.1"/>
</dbReference>
<accession>A0A926D3H6</accession>
<dbReference type="AlphaFoldDB" id="A0A926D3H6"/>
<dbReference type="Proteomes" id="UP000654279">
    <property type="component" value="Unassembled WGS sequence"/>
</dbReference>
<reference evidence="1" key="1">
    <citation type="submission" date="2020-08" db="EMBL/GenBank/DDBJ databases">
        <title>Genome public.</title>
        <authorList>
            <person name="Liu C."/>
            <person name="Sun Q."/>
        </authorList>
    </citation>
    <scope>NUCLEOTIDE SEQUENCE</scope>
    <source>
        <strain evidence="1">NSJ-44</strain>
    </source>
</reference>
<gene>
    <name evidence="1" type="ORF">H8699_12320</name>
</gene>
<protein>
    <submittedName>
        <fullName evidence="1">Uncharacterized protein</fullName>
    </submittedName>
</protein>
<keyword evidence="2" id="KW-1185">Reference proteome</keyword>
<name>A0A926D3H6_9FIRM</name>
<evidence type="ECO:0000313" key="2">
    <source>
        <dbReference type="Proteomes" id="UP000654279"/>
    </source>
</evidence>
<dbReference type="EMBL" id="JACRSO010000007">
    <property type="protein sequence ID" value="MBC8530219.1"/>
    <property type="molecule type" value="Genomic_DNA"/>
</dbReference>
<comment type="caution">
    <text evidence="1">The sequence shown here is derived from an EMBL/GenBank/DDBJ whole genome shotgun (WGS) entry which is preliminary data.</text>
</comment>